<name>A0A1H9UIX0_9PSEU</name>
<dbReference type="OrthoDB" id="4164516at2"/>
<dbReference type="GO" id="GO:0003677">
    <property type="term" value="F:DNA binding"/>
    <property type="evidence" value="ECO:0007669"/>
    <property type="project" value="UniProtKB-KW"/>
</dbReference>
<dbReference type="GO" id="GO:0003700">
    <property type="term" value="F:DNA-binding transcription factor activity"/>
    <property type="evidence" value="ECO:0007669"/>
    <property type="project" value="InterPro"/>
</dbReference>
<feature type="domain" description="HTH gntR-type" evidence="5">
    <location>
        <begin position="23"/>
        <end position="91"/>
    </location>
</feature>
<evidence type="ECO:0000256" key="2">
    <source>
        <dbReference type="ARBA" id="ARBA00023125"/>
    </source>
</evidence>
<dbReference type="PANTHER" id="PTHR43537:SF44">
    <property type="entry name" value="GNTR FAMILY REGULATORY PROTEIN"/>
    <property type="match status" value="1"/>
</dbReference>
<accession>A0A1H9UIX0</accession>
<dbReference type="Proteomes" id="UP000199352">
    <property type="component" value="Unassembled WGS sequence"/>
</dbReference>
<evidence type="ECO:0000313" key="6">
    <source>
        <dbReference type="EMBL" id="SES09231.1"/>
    </source>
</evidence>
<dbReference type="SUPFAM" id="SSF46785">
    <property type="entry name" value="Winged helix' DNA-binding domain"/>
    <property type="match status" value="1"/>
</dbReference>
<dbReference type="AlphaFoldDB" id="A0A1H9UIX0"/>
<dbReference type="Pfam" id="PF07729">
    <property type="entry name" value="FCD"/>
    <property type="match status" value="1"/>
</dbReference>
<dbReference type="PRINTS" id="PR00035">
    <property type="entry name" value="HTHGNTR"/>
</dbReference>
<dbReference type="SMART" id="SM00895">
    <property type="entry name" value="FCD"/>
    <property type="match status" value="1"/>
</dbReference>
<dbReference type="InterPro" id="IPR036388">
    <property type="entry name" value="WH-like_DNA-bd_sf"/>
</dbReference>
<dbReference type="InterPro" id="IPR036390">
    <property type="entry name" value="WH_DNA-bd_sf"/>
</dbReference>
<dbReference type="Gene3D" id="1.20.120.530">
    <property type="entry name" value="GntR ligand-binding domain-like"/>
    <property type="match status" value="1"/>
</dbReference>
<dbReference type="Pfam" id="PF00392">
    <property type="entry name" value="GntR"/>
    <property type="match status" value="1"/>
</dbReference>
<dbReference type="STRING" id="402600.SAMN05216188_121142"/>
<dbReference type="InterPro" id="IPR011711">
    <property type="entry name" value="GntR_C"/>
</dbReference>
<keyword evidence="1" id="KW-0805">Transcription regulation</keyword>
<dbReference type="InterPro" id="IPR008920">
    <property type="entry name" value="TF_FadR/GntR_C"/>
</dbReference>
<organism evidence="6 7">
    <name type="scientific">Lentzea xinjiangensis</name>
    <dbReference type="NCBI Taxonomy" id="402600"/>
    <lineage>
        <taxon>Bacteria</taxon>
        <taxon>Bacillati</taxon>
        <taxon>Actinomycetota</taxon>
        <taxon>Actinomycetes</taxon>
        <taxon>Pseudonocardiales</taxon>
        <taxon>Pseudonocardiaceae</taxon>
        <taxon>Lentzea</taxon>
    </lineage>
</organism>
<evidence type="ECO:0000256" key="1">
    <source>
        <dbReference type="ARBA" id="ARBA00023015"/>
    </source>
</evidence>
<dbReference type="InterPro" id="IPR000524">
    <property type="entry name" value="Tscrpt_reg_HTH_GntR"/>
</dbReference>
<evidence type="ECO:0000256" key="3">
    <source>
        <dbReference type="ARBA" id="ARBA00023163"/>
    </source>
</evidence>
<proteinExistence type="predicted"/>
<dbReference type="PANTHER" id="PTHR43537">
    <property type="entry name" value="TRANSCRIPTIONAL REGULATOR, GNTR FAMILY"/>
    <property type="match status" value="1"/>
</dbReference>
<feature type="region of interest" description="Disordered" evidence="4">
    <location>
        <begin position="1"/>
        <end position="21"/>
    </location>
</feature>
<dbReference type="SMART" id="SM00345">
    <property type="entry name" value="HTH_GNTR"/>
    <property type="match status" value="1"/>
</dbReference>
<dbReference type="PROSITE" id="PS50949">
    <property type="entry name" value="HTH_GNTR"/>
    <property type="match status" value="1"/>
</dbReference>
<keyword evidence="7" id="KW-1185">Reference proteome</keyword>
<reference evidence="7" key="1">
    <citation type="submission" date="2016-10" db="EMBL/GenBank/DDBJ databases">
        <authorList>
            <person name="Varghese N."/>
            <person name="Submissions S."/>
        </authorList>
    </citation>
    <scope>NUCLEOTIDE SEQUENCE [LARGE SCALE GENOMIC DNA]</scope>
    <source>
        <strain evidence="7">CGMCC 4.3525</strain>
    </source>
</reference>
<protein>
    <submittedName>
        <fullName evidence="6">DNA-binding transcriptional regulator, FadR family</fullName>
    </submittedName>
</protein>
<dbReference type="CDD" id="cd07377">
    <property type="entry name" value="WHTH_GntR"/>
    <property type="match status" value="1"/>
</dbReference>
<keyword evidence="2 6" id="KW-0238">DNA-binding</keyword>
<dbReference type="RefSeq" id="WP_089958762.1">
    <property type="nucleotide sequence ID" value="NZ_FOFR01000021.1"/>
</dbReference>
<gene>
    <name evidence="6" type="ORF">SAMN05216188_121142</name>
</gene>
<evidence type="ECO:0000313" key="7">
    <source>
        <dbReference type="Proteomes" id="UP000199352"/>
    </source>
</evidence>
<evidence type="ECO:0000259" key="5">
    <source>
        <dbReference type="PROSITE" id="PS50949"/>
    </source>
</evidence>
<keyword evidence="3" id="KW-0804">Transcription</keyword>
<dbReference type="SUPFAM" id="SSF48008">
    <property type="entry name" value="GntR ligand-binding domain-like"/>
    <property type="match status" value="1"/>
</dbReference>
<dbReference type="Gene3D" id="1.10.10.10">
    <property type="entry name" value="Winged helix-like DNA-binding domain superfamily/Winged helix DNA-binding domain"/>
    <property type="match status" value="1"/>
</dbReference>
<dbReference type="EMBL" id="FOFR01000021">
    <property type="protein sequence ID" value="SES09231.1"/>
    <property type="molecule type" value="Genomic_DNA"/>
</dbReference>
<sequence length="257" mass="28008">MSATRPQPRPGASASPGWTRRPASLTAAVTAELVQRVVRGSYAPGSALPPEPVLCETFSVSRTVIREAVKILQEKGLVRVRQGAGTTVTPQSQWNMLDESVLAAVIAEDESLAVLDDVVVTRRLLESDMAQVAARSADRDTLDRLRALVDRMDELVDDTAAYEEHDRRFHDTIMQSSGNRIARGVVRSLEGQVINTTGYQGRSGREMCRASNEGHRRIYERIAAGDGSGAAEAMFTHITEAWLVRRAAGGDPGRLTR</sequence>
<evidence type="ECO:0000256" key="4">
    <source>
        <dbReference type="SAM" id="MobiDB-lite"/>
    </source>
</evidence>